<dbReference type="GO" id="GO:0016747">
    <property type="term" value="F:acyltransferase activity, transferring groups other than amino-acyl groups"/>
    <property type="evidence" value="ECO:0007669"/>
    <property type="project" value="InterPro"/>
</dbReference>
<dbReference type="RefSeq" id="WP_161928183.1">
    <property type="nucleotide sequence ID" value="NZ_BJOU01000011.1"/>
</dbReference>
<keyword evidence="5" id="KW-1185">Reference proteome</keyword>
<dbReference type="SUPFAM" id="SSF52777">
    <property type="entry name" value="CoA-dependent acyltransferases"/>
    <property type="match status" value="2"/>
</dbReference>
<dbReference type="Proteomes" id="UP000444980">
    <property type="component" value="Unassembled WGS sequence"/>
</dbReference>
<dbReference type="OrthoDB" id="9789603at2"/>
<evidence type="ECO:0000256" key="2">
    <source>
        <dbReference type="ARBA" id="ARBA00023315"/>
    </source>
</evidence>
<dbReference type="InterPro" id="IPR050832">
    <property type="entry name" value="Bact_Acetyltransf"/>
</dbReference>
<evidence type="ECO:0000313" key="5">
    <source>
        <dbReference type="Proteomes" id="UP000444980"/>
    </source>
</evidence>
<comment type="caution">
    <text evidence="4">The sequence shown here is derived from an EMBL/GenBank/DDBJ whole genome shotgun (WGS) entry which is preliminary data.</text>
</comment>
<dbReference type="PROSITE" id="PS51186">
    <property type="entry name" value="GNAT"/>
    <property type="match status" value="1"/>
</dbReference>
<dbReference type="AlphaFoldDB" id="A0A7I9V0X4"/>
<reference evidence="5" key="1">
    <citation type="submission" date="2019-06" db="EMBL/GenBank/DDBJ databases">
        <title>Gordonia isolated from sludge of a wastewater treatment plant.</title>
        <authorList>
            <person name="Tamura T."/>
            <person name="Aoyama K."/>
            <person name="Kang Y."/>
            <person name="Saito S."/>
            <person name="Akiyama N."/>
            <person name="Yazawa K."/>
            <person name="Gonoi T."/>
            <person name="Mikami Y."/>
        </authorList>
    </citation>
    <scope>NUCLEOTIDE SEQUENCE [LARGE SCALE GENOMIC DNA]</scope>
    <source>
        <strain evidence="5">NBRC 107697</strain>
    </source>
</reference>
<dbReference type="InterPro" id="IPR000182">
    <property type="entry name" value="GNAT_dom"/>
</dbReference>
<dbReference type="InterPro" id="IPR016181">
    <property type="entry name" value="Acyl_CoA_acyltransferase"/>
</dbReference>
<dbReference type="InterPro" id="IPR023213">
    <property type="entry name" value="CAT-like_dom_sf"/>
</dbReference>
<dbReference type="Gene3D" id="3.30.559.10">
    <property type="entry name" value="Chloramphenicol acetyltransferase-like domain"/>
    <property type="match status" value="1"/>
</dbReference>
<keyword evidence="1" id="KW-0808">Transferase</keyword>
<dbReference type="Pfam" id="PF00668">
    <property type="entry name" value="Condensation"/>
    <property type="match status" value="1"/>
</dbReference>
<dbReference type="SUPFAM" id="SSF55729">
    <property type="entry name" value="Acyl-CoA N-acyltransferases (Nat)"/>
    <property type="match status" value="1"/>
</dbReference>
<evidence type="ECO:0000256" key="1">
    <source>
        <dbReference type="ARBA" id="ARBA00022679"/>
    </source>
</evidence>
<evidence type="ECO:0000313" key="4">
    <source>
        <dbReference type="EMBL" id="GED98812.1"/>
    </source>
</evidence>
<dbReference type="Gene3D" id="3.40.630.30">
    <property type="match status" value="1"/>
</dbReference>
<dbReference type="InterPro" id="IPR001242">
    <property type="entry name" value="Condensation_dom"/>
</dbReference>
<dbReference type="GO" id="GO:0008610">
    <property type="term" value="P:lipid biosynthetic process"/>
    <property type="evidence" value="ECO:0007669"/>
    <property type="project" value="UniProtKB-ARBA"/>
</dbReference>
<keyword evidence="2" id="KW-0012">Acyltransferase</keyword>
<organism evidence="4 5">
    <name type="scientific">Gordonia crocea</name>
    <dbReference type="NCBI Taxonomy" id="589162"/>
    <lineage>
        <taxon>Bacteria</taxon>
        <taxon>Bacillati</taxon>
        <taxon>Actinomycetota</taxon>
        <taxon>Actinomycetes</taxon>
        <taxon>Mycobacteriales</taxon>
        <taxon>Gordoniaceae</taxon>
        <taxon>Gordonia</taxon>
    </lineage>
</organism>
<evidence type="ECO:0000259" key="3">
    <source>
        <dbReference type="PROSITE" id="PS51186"/>
    </source>
</evidence>
<accession>A0A7I9V0X4</accession>
<name>A0A7I9V0X4_9ACTN</name>
<dbReference type="PANTHER" id="PTHR43877">
    <property type="entry name" value="AMINOALKYLPHOSPHONATE N-ACETYLTRANSFERASE-RELATED-RELATED"/>
    <property type="match status" value="1"/>
</dbReference>
<dbReference type="EMBL" id="BJOU01000011">
    <property type="protein sequence ID" value="GED98812.1"/>
    <property type="molecule type" value="Genomic_DNA"/>
</dbReference>
<gene>
    <name evidence="4" type="ORF">nbrc107697_28510</name>
</gene>
<dbReference type="Pfam" id="PF00583">
    <property type="entry name" value="Acetyltransf_1"/>
    <property type="match status" value="1"/>
</dbReference>
<feature type="domain" description="N-acetyltransferase" evidence="3">
    <location>
        <begin position="443"/>
        <end position="593"/>
    </location>
</feature>
<protein>
    <submittedName>
        <fullName evidence="4">Peptide synthetase</fullName>
    </submittedName>
</protein>
<sequence>MRLTNVAHLRLPFGRLLGYDVSVSEPGAPLPVSFDQRRHVGEGDRPGSWMALSFRLAGPVPLDDLAAAWLAVIARHGTLRSVFAPDEDGKPTLAGVEIGPGQWVDHPIGPGQAVNDALRDVLDRDCSSYSRPAHRLCVLDTAAGPTVIVAADHSHVDMWSMLVILRDLLASLAQLRDGGPAALGEVPPFAAHTRALRERPEAPIEVRQRWAEIIADSGGVMPLFPLPLGTAQPHAERVEVRDVFDVDDSAAFAAQARDDGVSTLALAVSAMTEVTRDMADAPLRAVFPVHSRYDETWHDSVGWFITNSVLESDTVGPRAAAAAVREAVWLGSWPLDDVLAPWGGMPEAPGMFAISWLDLRRLPVRVDAAGLDAQYVGATIRTDGVMLWFILDASGLHLRCRYPDTPQARVNVGGWLDRLVATLQAGARSSVGGVLHNRDGAAFRVERATRDDVPAIVALLLDDPIGRTREVAEYAPYEAAYDVVARDRSQYLAVVRAAEGTVVGTMQLTVLPGLLRGGTTRLQIEGLRVARPERSHGLGAAMLAWAHKHGRAHGASLAQVTTDEERERAREFYAQQGYTATHVGLKRDLSTHP</sequence>
<proteinExistence type="predicted"/>